<dbReference type="Proteomes" id="UP000821865">
    <property type="component" value="Chromosome 8"/>
</dbReference>
<name>A0ACB8C784_DERSI</name>
<accession>A0ACB8C784</accession>
<reference evidence="1" key="1">
    <citation type="submission" date="2020-05" db="EMBL/GenBank/DDBJ databases">
        <title>Large-scale comparative analyses of tick genomes elucidate their genetic diversity and vector capacities.</title>
        <authorList>
            <person name="Jia N."/>
            <person name="Wang J."/>
            <person name="Shi W."/>
            <person name="Du L."/>
            <person name="Sun Y."/>
            <person name="Zhan W."/>
            <person name="Jiang J."/>
            <person name="Wang Q."/>
            <person name="Zhang B."/>
            <person name="Ji P."/>
            <person name="Sakyi L.B."/>
            <person name="Cui X."/>
            <person name="Yuan T."/>
            <person name="Jiang B."/>
            <person name="Yang W."/>
            <person name="Lam T.T.-Y."/>
            <person name="Chang Q."/>
            <person name="Ding S."/>
            <person name="Wang X."/>
            <person name="Zhu J."/>
            <person name="Ruan X."/>
            <person name="Zhao L."/>
            <person name="Wei J."/>
            <person name="Que T."/>
            <person name="Du C."/>
            <person name="Cheng J."/>
            <person name="Dai P."/>
            <person name="Han X."/>
            <person name="Huang E."/>
            <person name="Gao Y."/>
            <person name="Liu J."/>
            <person name="Shao H."/>
            <person name="Ye R."/>
            <person name="Li L."/>
            <person name="Wei W."/>
            <person name="Wang X."/>
            <person name="Wang C."/>
            <person name="Yang T."/>
            <person name="Huo Q."/>
            <person name="Li W."/>
            <person name="Guo W."/>
            <person name="Chen H."/>
            <person name="Zhou L."/>
            <person name="Ni X."/>
            <person name="Tian J."/>
            <person name="Zhou Y."/>
            <person name="Sheng Y."/>
            <person name="Liu T."/>
            <person name="Pan Y."/>
            <person name="Xia L."/>
            <person name="Li J."/>
            <person name="Zhao F."/>
            <person name="Cao W."/>
        </authorList>
    </citation>
    <scope>NUCLEOTIDE SEQUENCE</scope>
    <source>
        <strain evidence="1">Dsil-2018</strain>
    </source>
</reference>
<evidence type="ECO:0000313" key="2">
    <source>
        <dbReference type="Proteomes" id="UP000821865"/>
    </source>
</evidence>
<dbReference type="EMBL" id="CM023477">
    <property type="protein sequence ID" value="KAH7936720.1"/>
    <property type="molecule type" value="Genomic_DNA"/>
</dbReference>
<evidence type="ECO:0000313" key="1">
    <source>
        <dbReference type="EMBL" id="KAH7936720.1"/>
    </source>
</evidence>
<gene>
    <name evidence="1" type="ORF">HPB49_003405</name>
</gene>
<keyword evidence="2" id="KW-1185">Reference proteome</keyword>
<protein>
    <submittedName>
        <fullName evidence="1">Uncharacterized protein</fullName>
    </submittedName>
</protein>
<proteinExistence type="predicted"/>
<sequence>MGGRETEPQDDKAAMIFCMAAIMQLDAGIEAAKAEADAIEEELLMVNNLMMTVDSLFKRAFRVTPATFRYTVDAVRPLLERQNTNVRVAIALDKRVAIGLYRLCSSAEDRSVAELFAVGRSTVNVAYREFCEAVIQTMEAEWIKMPTASSMAEHIPEFTATLEFPQAMGSLDGCHFPVSPPKESATDYRNYKGWYSIILLALVDHKYRFRYINVGSPGRCHDAYVYHRSRLADAVQGPLFHRPLVTISGTAVPPLILCDQAFPLTVNLIKPFSHRAQLSDEQRLFNYNLSKARRIVENAFGRLKARFRFILKMMECDIDNARLAIRACCVLNNVCEHFGDTVLQHWLVEVQNNGGGLHQPDHSTDVEEGTGCDVRAALVRHFQQS</sequence>
<organism evidence="1 2">
    <name type="scientific">Dermacentor silvarum</name>
    <name type="common">Tick</name>
    <dbReference type="NCBI Taxonomy" id="543639"/>
    <lineage>
        <taxon>Eukaryota</taxon>
        <taxon>Metazoa</taxon>
        <taxon>Ecdysozoa</taxon>
        <taxon>Arthropoda</taxon>
        <taxon>Chelicerata</taxon>
        <taxon>Arachnida</taxon>
        <taxon>Acari</taxon>
        <taxon>Parasitiformes</taxon>
        <taxon>Ixodida</taxon>
        <taxon>Ixodoidea</taxon>
        <taxon>Ixodidae</taxon>
        <taxon>Rhipicephalinae</taxon>
        <taxon>Dermacentor</taxon>
    </lineage>
</organism>
<comment type="caution">
    <text evidence="1">The sequence shown here is derived from an EMBL/GenBank/DDBJ whole genome shotgun (WGS) entry which is preliminary data.</text>
</comment>